<evidence type="ECO:0000313" key="2">
    <source>
        <dbReference type="EMBL" id="ANP73044.1"/>
    </source>
</evidence>
<dbReference type="AlphaFoldDB" id="A0A1B1BKH3"/>
<dbReference type="KEGG" id="cart:PA27867_2092"/>
<dbReference type="STRING" id="670052.PA27867_2092"/>
<dbReference type="InterPro" id="IPR051396">
    <property type="entry name" value="Bact_Antivir_Def_Nuclease"/>
</dbReference>
<dbReference type="PANTHER" id="PTHR43581:SF4">
    <property type="entry name" value="ATP_GTP PHOSPHATASE"/>
    <property type="match status" value="1"/>
</dbReference>
<dbReference type="SUPFAM" id="SSF52540">
    <property type="entry name" value="P-loop containing nucleoside triphosphate hydrolases"/>
    <property type="match status" value="1"/>
</dbReference>
<dbReference type="InterPro" id="IPR003959">
    <property type="entry name" value="ATPase_AAA_core"/>
</dbReference>
<organism evidence="2 3">
    <name type="scientific">Cryobacterium arcticum</name>
    <dbReference type="NCBI Taxonomy" id="670052"/>
    <lineage>
        <taxon>Bacteria</taxon>
        <taxon>Bacillati</taxon>
        <taxon>Actinomycetota</taxon>
        <taxon>Actinomycetes</taxon>
        <taxon>Micrococcales</taxon>
        <taxon>Microbacteriaceae</taxon>
        <taxon>Cryobacterium</taxon>
    </lineage>
</organism>
<dbReference type="Pfam" id="PF13304">
    <property type="entry name" value="AAA_21"/>
    <property type="match status" value="1"/>
</dbReference>
<evidence type="ECO:0000313" key="3">
    <source>
        <dbReference type="Proteomes" id="UP000092582"/>
    </source>
</evidence>
<dbReference type="PATRIC" id="fig|670052.7.peg.2153"/>
<reference evidence="2 3" key="1">
    <citation type="submission" date="2016-06" db="EMBL/GenBank/DDBJ databases">
        <title>Genome sequencing of Cryobacterium arcticum PAMC 27867.</title>
        <authorList>
            <person name="Lee J."/>
            <person name="Kim O.-S."/>
        </authorList>
    </citation>
    <scope>NUCLEOTIDE SEQUENCE [LARGE SCALE GENOMIC DNA]</scope>
    <source>
        <strain evidence="2 3">PAMC 27867</strain>
    </source>
</reference>
<dbReference type="GO" id="GO:0005524">
    <property type="term" value="F:ATP binding"/>
    <property type="evidence" value="ECO:0007669"/>
    <property type="project" value="InterPro"/>
</dbReference>
<dbReference type="Gene3D" id="3.40.50.300">
    <property type="entry name" value="P-loop containing nucleotide triphosphate hydrolases"/>
    <property type="match status" value="2"/>
</dbReference>
<gene>
    <name evidence="2" type="ORF">PA27867_2092</name>
</gene>
<dbReference type="InterPro" id="IPR027417">
    <property type="entry name" value="P-loop_NTPase"/>
</dbReference>
<feature type="domain" description="ATPase AAA-type core" evidence="1">
    <location>
        <begin position="27"/>
        <end position="316"/>
    </location>
</feature>
<dbReference type="EMBL" id="CP016282">
    <property type="protein sequence ID" value="ANP73044.1"/>
    <property type="molecule type" value="Genomic_DNA"/>
</dbReference>
<protein>
    <submittedName>
        <fullName evidence="2">AAA domain protein</fullName>
    </submittedName>
</protein>
<name>A0A1B1BKH3_9MICO</name>
<proteinExistence type="predicted"/>
<dbReference type="GO" id="GO:0016887">
    <property type="term" value="F:ATP hydrolysis activity"/>
    <property type="evidence" value="ECO:0007669"/>
    <property type="project" value="InterPro"/>
</dbReference>
<keyword evidence="3" id="KW-1185">Reference proteome</keyword>
<accession>A0A1B1BKH3</accession>
<sequence>MRVRRIEIQNFRGIKSLDFRIPHDKKFICLIGPGDSSKSTIIDAINLTLGERWSLSLSDTDFYDAKTDKPIVIRIALADLPAEIRTHALFGLHLSGIDSEGEWQHDPIDGVEPCVIVELRVESEIEPIWSIYRPGGNDNIPIGSGLRRKFSVFKVDDRIDNHLRWTKSSALTRLTDSTHGASGTLSAALVAARIAVNGAITPELQILTDDIGARLGELGSGNFSDLKPGLDTSLSTAGGNLALFEGEVPLTSFGLGTRRLAGIATQEMASQNKSVILIDEVEYGLEPHRLVHLLKHLRADSQLAQVFVTTHSPVAVEQLESSDLAVVRCVEGAATSQLVPIDLKFAQATLRGGPSSFLAKKIIVTEGKTEFGLLLSLLECWDTHAATTDGATSAANGVAVANGNGSVAPYRAAVLAKLGYDVVLFIDNDERTIDAAATKASEAGAAVLRWRKGNATENEMVDAMGAPLLTKLLAVAVEVRVDEATVRSDLLNAGNKGLRISGLDVESWISVDGFTLESARALIANTALKSKWFKSVGAGRTLGVFINRYAGELRQTPFGQTLLAVKAHIYPQAARAAERGAEAATVPVQS</sequence>
<dbReference type="RefSeq" id="WP_066596185.1">
    <property type="nucleotide sequence ID" value="NZ_CP016282.1"/>
</dbReference>
<dbReference type="OrthoDB" id="3237462at2"/>
<evidence type="ECO:0000259" key="1">
    <source>
        <dbReference type="Pfam" id="PF13304"/>
    </source>
</evidence>
<dbReference type="PANTHER" id="PTHR43581">
    <property type="entry name" value="ATP/GTP PHOSPHATASE"/>
    <property type="match status" value="1"/>
</dbReference>
<dbReference type="Proteomes" id="UP000092582">
    <property type="component" value="Chromosome 1"/>
</dbReference>